<dbReference type="EMBL" id="JAEPRD010000033">
    <property type="protein sequence ID" value="KAG2206021.1"/>
    <property type="molecule type" value="Genomic_DNA"/>
</dbReference>
<gene>
    <name evidence="2" type="ORF">INT47_005339</name>
</gene>
<keyword evidence="1" id="KW-1133">Transmembrane helix</keyword>
<keyword evidence="1" id="KW-0472">Membrane</keyword>
<name>A0A8H7R7M8_9FUNG</name>
<protein>
    <submittedName>
        <fullName evidence="2">Uncharacterized protein</fullName>
    </submittedName>
</protein>
<comment type="caution">
    <text evidence="2">The sequence shown here is derived from an EMBL/GenBank/DDBJ whole genome shotgun (WGS) entry which is preliminary data.</text>
</comment>
<keyword evidence="3" id="KW-1185">Reference proteome</keyword>
<evidence type="ECO:0000313" key="2">
    <source>
        <dbReference type="EMBL" id="KAG2206021.1"/>
    </source>
</evidence>
<proteinExistence type="predicted"/>
<reference evidence="2" key="1">
    <citation type="submission" date="2020-12" db="EMBL/GenBank/DDBJ databases">
        <title>Metabolic potential, ecology and presence of endohyphal bacteria is reflected in genomic diversity of Mucoromycotina.</title>
        <authorList>
            <person name="Muszewska A."/>
            <person name="Okrasinska A."/>
            <person name="Steczkiewicz K."/>
            <person name="Drgas O."/>
            <person name="Orlowska M."/>
            <person name="Perlinska-Lenart U."/>
            <person name="Aleksandrzak-Piekarczyk T."/>
            <person name="Szatraj K."/>
            <person name="Zielenkiewicz U."/>
            <person name="Pilsyk S."/>
            <person name="Malc E."/>
            <person name="Mieczkowski P."/>
            <person name="Kruszewska J.S."/>
            <person name="Biernat P."/>
            <person name="Pawlowska J."/>
        </authorList>
    </citation>
    <scope>NUCLEOTIDE SEQUENCE</scope>
    <source>
        <strain evidence="2">WA0000017839</strain>
    </source>
</reference>
<evidence type="ECO:0000256" key="1">
    <source>
        <dbReference type="SAM" id="Phobius"/>
    </source>
</evidence>
<evidence type="ECO:0000313" key="3">
    <source>
        <dbReference type="Proteomes" id="UP000603453"/>
    </source>
</evidence>
<dbReference type="AlphaFoldDB" id="A0A8H7R7M8"/>
<dbReference type="Proteomes" id="UP000603453">
    <property type="component" value="Unassembled WGS sequence"/>
</dbReference>
<accession>A0A8H7R7M8</accession>
<feature type="transmembrane region" description="Helical" evidence="1">
    <location>
        <begin position="18"/>
        <end position="36"/>
    </location>
</feature>
<organism evidence="2 3">
    <name type="scientific">Mucor saturninus</name>
    <dbReference type="NCBI Taxonomy" id="64648"/>
    <lineage>
        <taxon>Eukaryota</taxon>
        <taxon>Fungi</taxon>
        <taxon>Fungi incertae sedis</taxon>
        <taxon>Mucoromycota</taxon>
        <taxon>Mucoromycotina</taxon>
        <taxon>Mucoromycetes</taxon>
        <taxon>Mucorales</taxon>
        <taxon>Mucorineae</taxon>
        <taxon>Mucoraceae</taxon>
        <taxon>Mucor</taxon>
    </lineage>
</organism>
<keyword evidence="1" id="KW-0812">Transmembrane</keyword>
<sequence length="143" mass="16349">MEVQYKLIIRYTDVLDTYYSSIATITIILDFLHLVIPSNIKKDYDAKRVVPMLVGIDVEDMPETLAVGESNEKHKDELKNFLFTKSNNLETCRRIIMAKLTIKLLHRCFAANDYTYASVRSNCISFLSLLVEPLVPSPTSNTE</sequence>